<keyword evidence="2" id="KW-1185">Reference proteome</keyword>
<dbReference type="SMART" id="SM00855">
    <property type="entry name" value="PGAM"/>
    <property type="match status" value="1"/>
</dbReference>
<organism evidence="1 2">
    <name type="scientific">Boudabousia marimammalium</name>
    <dbReference type="NCBI Taxonomy" id="156892"/>
    <lineage>
        <taxon>Bacteria</taxon>
        <taxon>Bacillati</taxon>
        <taxon>Actinomycetota</taxon>
        <taxon>Actinomycetes</taxon>
        <taxon>Actinomycetales</taxon>
        <taxon>Actinomycetaceae</taxon>
        <taxon>Boudabousia</taxon>
    </lineage>
</organism>
<proteinExistence type="predicted"/>
<dbReference type="Proteomes" id="UP000186465">
    <property type="component" value="Unassembled WGS sequence"/>
</dbReference>
<comment type="caution">
    <text evidence="1">The sequence shown here is derived from an EMBL/GenBank/DDBJ whole genome shotgun (WGS) entry which is preliminary data.</text>
</comment>
<dbReference type="Gene3D" id="3.40.50.1240">
    <property type="entry name" value="Phosphoglycerate mutase-like"/>
    <property type="match status" value="1"/>
</dbReference>
<dbReference type="GO" id="GO:0005737">
    <property type="term" value="C:cytoplasm"/>
    <property type="evidence" value="ECO:0007669"/>
    <property type="project" value="TreeGrafter"/>
</dbReference>
<evidence type="ECO:0000313" key="2">
    <source>
        <dbReference type="Proteomes" id="UP000186465"/>
    </source>
</evidence>
<dbReference type="SUPFAM" id="SSF53254">
    <property type="entry name" value="Phosphoglycerate mutase-like"/>
    <property type="match status" value="1"/>
</dbReference>
<gene>
    <name evidence="1" type="ORF">BM477_05780</name>
</gene>
<dbReference type="InterPro" id="IPR050275">
    <property type="entry name" value="PGM_Phosphatase"/>
</dbReference>
<dbReference type="InterPro" id="IPR029033">
    <property type="entry name" value="His_PPase_superfam"/>
</dbReference>
<dbReference type="CDD" id="cd07067">
    <property type="entry name" value="HP_PGM_like"/>
    <property type="match status" value="1"/>
</dbReference>
<dbReference type="PANTHER" id="PTHR48100">
    <property type="entry name" value="BROAD-SPECIFICITY PHOSPHATASE YOR283W-RELATED"/>
    <property type="match status" value="1"/>
</dbReference>
<dbReference type="EMBL" id="MPDM01000005">
    <property type="protein sequence ID" value="OKL48704.1"/>
    <property type="molecule type" value="Genomic_DNA"/>
</dbReference>
<name>A0A1Q5PMD3_9ACTO</name>
<dbReference type="PANTHER" id="PTHR48100:SF51">
    <property type="entry name" value="PHOSPHOGLYCERATE MUTASE"/>
    <property type="match status" value="1"/>
</dbReference>
<accession>A0A1Q5PMD3</accession>
<dbReference type="Pfam" id="PF00300">
    <property type="entry name" value="His_Phos_1"/>
    <property type="match status" value="1"/>
</dbReference>
<dbReference type="OrthoDB" id="3215466at2"/>
<dbReference type="InterPro" id="IPR013078">
    <property type="entry name" value="His_Pase_superF_clade-1"/>
</dbReference>
<reference evidence="2" key="1">
    <citation type="submission" date="2016-11" db="EMBL/GenBank/DDBJ databases">
        <title>Actinomyces gypaetusis sp. nov. isolated from Gypaetus barbatus in Qinghai Tibet Plateau China.</title>
        <authorList>
            <person name="Meng X."/>
        </authorList>
    </citation>
    <scope>NUCLEOTIDE SEQUENCE [LARGE SCALE GENOMIC DNA]</scope>
    <source>
        <strain evidence="2">DSM 15383</strain>
    </source>
</reference>
<dbReference type="STRING" id="156892.BM477_05780"/>
<protein>
    <submittedName>
        <fullName evidence="1">Histidine phosphatase family protein</fullName>
    </submittedName>
</protein>
<dbReference type="RefSeq" id="WP_075361733.1">
    <property type="nucleotide sequence ID" value="NZ_MPDM01000005.1"/>
</dbReference>
<dbReference type="AlphaFoldDB" id="A0A1Q5PMD3"/>
<sequence length="226" mass="24544">MKKTIIHVMRHGEVHNPEGILYGRLRGYRLSDLGQQMAQAGADYLQSLQADIQAVIASPLLRAQQTATPTAQAYGLKVQADTRLIEAANSFEGMAIHANPLALGHPRYWSRYANPLRPSWGEPYQEQVDRMRAAVSAAIDRVSGAEALLVSHQLPIWMLRSFAEGWPLPHDPRKRECSLGSITSFVFAGHTLLGIEYAEPSAHLLGQASDVTPGQSAAGVNTGGAK</sequence>
<dbReference type="GO" id="GO:0016791">
    <property type="term" value="F:phosphatase activity"/>
    <property type="evidence" value="ECO:0007669"/>
    <property type="project" value="TreeGrafter"/>
</dbReference>
<evidence type="ECO:0000313" key="1">
    <source>
        <dbReference type="EMBL" id="OKL48704.1"/>
    </source>
</evidence>